<dbReference type="InterPro" id="IPR016024">
    <property type="entry name" value="ARM-type_fold"/>
</dbReference>
<dbReference type="EMBL" id="KZ303857">
    <property type="protein sequence ID" value="PHZ09595.1"/>
    <property type="molecule type" value="Genomic_DNA"/>
</dbReference>
<dbReference type="Gene3D" id="1.25.10.10">
    <property type="entry name" value="Leucine-rich Repeat Variant"/>
    <property type="match status" value="1"/>
</dbReference>
<dbReference type="GO" id="GO:0110078">
    <property type="term" value="C:TTT Hsp90 cochaperone complex"/>
    <property type="evidence" value="ECO:0007669"/>
    <property type="project" value="InterPro"/>
</dbReference>
<dbReference type="PANTHER" id="PTHR32226:SF2">
    <property type="entry name" value="TELO2-INTERACTING PROTEIN 2"/>
    <property type="match status" value="1"/>
</dbReference>
<dbReference type="AlphaFoldDB" id="A0A2G4SLE9"/>
<dbReference type="SUPFAM" id="SSF48371">
    <property type="entry name" value="ARM repeat"/>
    <property type="match status" value="1"/>
</dbReference>
<comment type="similarity">
    <text evidence="1">Belongs to the TTI2 family.</text>
</comment>
<dbReference type="Proteomes" id="UP000242254">
    <property type="component" value="Unassembled WGS sequence"/>
</dbReference>
<reference evidence="2 3" key="1">
    <citation type="journal article" date="2016" name="Proc. Natl. Acad. Sci. U.S.A.">
        <title>Lipid metabolic changes in an early divergent fungus govern the establishment of a mutualistic symbiosis with endobacteria.</title>
        <authorList>
            <person name="Lastovetsky O.A."/>
            <person name="Gaspar M.L."/>
            <person name="Mondo S.J."/>
            <person name="LaButti K.M."/>
            <person name="Sandor L."/>
            <person name="Grigoriev I.V."/>
            <person name="Henry S.A."/>
            <person name="Pawlowska T.E."/>
        </authorList>
    </citation>
    <scope>NUCLEOTIDE SEQUENCE [LARGE SCALE GENOMIC DNA]</scope>
    <source>
        <strain evidence="2 3">ATCC 52813</strain>
    </source>
</reference>
<protein>
    <submittedName>
        <fullName evidence="2">Uncharacterized protein</fullName>
    </submittedName>
</protein>
<dbReference type="GO" id="GO:0005829">
    <property type="term" value="C:cytosol"/>
    <property type="evidence" value="ECO:0007669"/>
    <property type="project" value="TreeGrafter"/>
</dbReference>
<sequence length="336" mass="38769">MDNFIQTFSCTCENVCDKSNHILQVHLRDILSNKLQPVFKKNALHHPALKRPSRYARDDELHEQQAWKSDHHVDNLYWIINKADPLKLEENLNLLIPPVLIVLDDYDIQYRTKGVSLVHVMVTRMNSAGIIKNNLDNVFLESLFNCLYYLTQDRDAPLIEAAYPCIMDLIAYTKQGQSRCDLYERVMTEGVLTGLLHAGEKIRFLPILLQPIPRLFEELGASSVQYLKGIIPSLCQSLSTVPYNDSLEMRRINQLAAHGLIAVIRVCWPRISTYEGIIMSSVAKCWSYYFDKQDREMLELQRQLYKIFEAACQGAEEADKEALLKYKPNVFEPLFA</sequence>
<keyword evidence="3" id="KW-1185">Reference proteome</keyword>
<organism evidence="2 3">
    <name type="scientific">Rhizopus microsporus ATCC 52813</name>
    <dbReference type="NCBI Taxonomy" id="1340429"/>
    <lineage>
        <taxon>Eukaryota</taxon>
        <taxon>Fungi</taxon>
        <taxon>Fungi incertae sedis</taxon>
        <taxon>Mucoromycota</taxon>
        <taxon>Mucoromycotina</taxon>
        <taxon>Mucoromycetes</taxon>
        <taxon>Mucorales</taxon>
        <taxon>Mucorineae</taxon>
        <taxon>Rhizopodaceae</taxon>
        <taxon>Rhizopus</taxon>
    </lineage>
</organism>
<evidence type="ECO:0000313" key="2">
    <source>
        <dbReference type="EMBL" id="PHZ09595.1"/>
    </source>
</evidence>
<dbReference type="PANTHER" id="PTHR32226">
    <property type="entry name" value="TELO2-INTERACTING PROTEIN 2"/>
    <property type="match status" value="1"/>
</dbReference>
<dbReference type="Pfam" id="PF10521">
    <property type="entry name" value="Tti2"/>
    <property type="match status" value="1"/>
</dbReference>
<proteinExistence type="inferred from homology"/>
<dbReference type="InterPro" id="IPR011989">
    <property type="entry name" value="ARM-like"/>
</dbReference>
<evidence type="ECO:0000256" key="1">
    <source>
        <dbReference type="ARBA" id="ARBA00034736"/>
    </source>
</evidence>
<dbReference type="STRING" id="1340429.A0A2G4SLE9"/>
<name>A0A2G4SLE9_RHIZD</name>
<evidence type="ECO:0000313" key="3">
    <source>
        <dbReference type="Proteomes" id="UP000242254"/>
    </source>
</evidence>
<dbReference type="GO" id="GO:0005634">
    <property type="term" value="C:nucleus"/>
    <property type="evidence" value="ECO:0007669"/>
    <property type="project" value="TreeGrafter"/>
</dbReference>
<dbReference type="InterPro" id="IPR018870">
    <property type="entry name" value="Tti2"/>
</dbReference>
<accession>A0A2G4SLE9</accession>
<dbReference type="GeneID" id="35440329"/>
<dbReference type="RefSeq" id="XP_023463303.1">
    <property type="nucleotide sequence ID" value="XM_023609339.1"/>
</dbReference>
<gene>
    <name evidence="2" type="ORF">RHIMIDRAFT_240271</name>
</gene>